<dbReference type="Pfam" id="PF00009">
    <property type="entry name" value="GTP_EFTU"/>
    <property type="match status" value="1"/>
</dbReference>
<dbReference type="SUPFAM" id="SSF54980">
    <property type="entry name" value="EF-G C-terminal domain-like"/>
    <property type="match status" value="2"/>
</dbReference>
<dbReference type="Gene3D" id="3.30.70.240">
    <property type="match status" value="1"/>
</dbReference>
<dbReference type="Gene3D" id="2.40.30.10">
    <property type="entry name" value="Translation factors"/>
    <property type="match status" value="1"/>
</dbReference>
<dbReference type="CDD" id="cd01891">
    <property type="entry name" value="TypA_BipA"/>
    <property type="match status" value="1"/>
</dbReference>
<dbReference type="Gene3D" id="2.40.50.250">
    <property type="entry name" value="bipa protein"/>
    <property type="match status" value="1"/>
</dbReference>
<dbReference type="VEuPathDB" id="TriTrypDB:BSAL_65935"/>
<reference evidence="3" key="1">
    <citation type="submission" date="2015-09" db="EMBL/GenBank/DDBJ databases">
        <authorList>
            <consortium name="Pathogen Informatics"/>
        </authorList>
    </citation>
    <scope>NUCLEOTIDE SEQUENCE [LARGE SCALE GENOMIC DNA]</scope>
    <source>
        <strain evidence="3">Lake Konstanz</strain>
    </source>
</reference>
<accession>A0A0S4IP87</accession>
<evidence type="ECO:0000313" key="2">
    <source>
        <dbReference type="EMBL" id="CUF81222.1"/>
    </source>
</evidence>
<dbReference type="GO" id="GO:0003746">
    <property type="term" value="F:translation elongation factor activity"/>
    <property type="evidence" value="ECO:0007669"/>
    <property type="project" value="UniProtKB-KW"/>
</dbReference>
<proteinExistence type="predicted"/>
<keyword evidence="3" id="KW-1185">Reference proteome</keyword>
<dbReference type="InterPro" id="IPR027417">
    <property type="entry name" value="P-loop_NTPase"/>
</dbReference>
<dbReference type="PROSITE" id="PS51722">
    <property type="entry name" value="G_TR_2"/>
    <property type="match status" value="1"/>
</dbReference>
<evidence type="ECO:0000313" key="3">
    <source>
        <dbReference type="Proteomes" id="UP000051952"/>
    </source>
</evidence>
<dbReference type="Gene3D" id="3.30.70.870">
    <property type="entry name" value="Elongation Factor G (Translational Gtpase), domain 3"/>
    <property type="match status" value="1"/>
</dbReference>
<dbReference type="GO" id="GO:0005525">
    <property type="term" value="F:GTP binding"/>
    <property type="evidence" value="ECO:0007669"/>
    <property type="project" value="InterPro"/>
</dbReference>
<dbReference type="SUPFAM" id="SSF52540">
    <property type="entry name" value="P-loop containing nucleoside triphosphate hydrolases"/>
    <property type="match status" value="1"/>
</dbReference>
<dbReference type="NCBIfam" id="TIGR00231">
    <property type="entry name" value="small_GTP"/>
    <property type="match status" value="1"/>
</dbReference>
<dbReference type="PRINTS" id="PR00315">
    <property type="entry name" value="ELONGATNFCT"/>
</dbReference>
<dbReference type="Pfam" id="PF00679">
    <property type="entry name" value="EFG_C"/>
    <property type="match status" value="1"/>
</dbReference>
<dbReference type="SUPFAM" id="SSF50447">
    <property type="entry name" value="Translation proteins"/>
    <property type="match status" value="1"/>
</dbReference>
<keyword evidence="2" id="KW-0251">Elongation factor</keyword>
<dbReference type="GO" id="GO:0003924">
    <property type="term" value="F:GTPase activity"/>
    <property type="evidence" value="ECO:0007669"/>
    <property type="project" value="InterPro"/>
</dbReference>
<dbReference type="InterPro" id="IPR042116">
    <property type="entry name" value="TypA/BipA_C"/>
</dbReference>
<dbReference type="Pfam" id="PF21018">
    <property type="entry name" value="BipA_C"/>
    <property type="match status" value="1"/>
</dbReference>
<sequence>MRHWSRHALSARSHAIFGSSSSSLLSHLRFLTERPDVRNIAVIAHVDHGKTTLVDSMLQQSGTVENAKGRVMDSKDQERERGITILAKNTAILLGTAAKDGSGQRRINIVDTPGHLDFSGEVERALQMVEGIILLVDAKEGVRPGTRYVLRKALSLNLKPIICLNKIDKDDTALEKTEAAIQDLFLETASDDSQLDLFFMYGSGRTGYMNETPIKEGNLTPLFDNIFNRVPAPKQEKDDAPLQMLVAQVDVDEKTGNKIAIGRVFKGSLSVNDVITVALEGQAVDAMVTEIKLYCGMQKMDTKTASFGDICAITLQEPLGMKVPLKIGCTLCAKGNVNLWPYKRPDEPTYSLVLQESQASWKKKEAAESHGTMTVLTKRLEREAMVNTALQLEGLGTGKITMKGRGPLHLSVIIEDMRREGYEFEIQAPSVLKKMIDGVECEPFEKLQIEFKESLVGDMVTFLSSKMAELGEITQLSDGRVSLECVMPVRLMSNVPLKIHTMTTGDGILHHSLEGYRPLAAGTLERESGALISVDSGEATDYSMSGHGSSGRFFVEPGATVYYGQIVGENSKTKLQNLGINICKRNEQLGGMRANANDKAAAKRGPFTSSTAKFEDCIAWVADDELVTVTPQSIRMRKPNFNGKTSMRTMAKK</sequence>
<dbReference type="OrthoDB" id="6699954at2759"/>
<name>A0A0S4IP87_BODSA</name>
<keyword evidence="2" id="KW-0648">Protein biosynthesis</keyword>
<dbReference type="GO" id="GO:1990904">
    <property type="term" value="C:ribonucleoprotein complex"/>
    <property type="evidence" value="ECO:0007669"/>
    <property type="project" value="TreeGrafter"/>
</dbReference>
<protein>
    <submittedName>
        <fullName evidence="2">Elongation factor family, EF-Tu/EF-1A subfamily, putative</fullName>
    </submittedName>
</protein>
<dbReference type="InterPro" id="IPR047041">
    <property type="entry name" value="BipA_GTP-bd_dom"/>
</dbReference>
<dbReference type="GO" id="GO:0005829">
    <property type="term" value="C:cytosol"/>
    <property type="evidence" value="ECO:0007669"/>
    <property type="project" value="TreeGrafter"/>
</dbReference>
<dbReference type="PANTHER" id="PTHR42908:SF8">
    <property type="entry name" value="TR-TYPE G DOMAIN-CONTAINING PROTEIN"/>
    <property type="match status" value="1"/>
</dbReference>
<gene>
    <name evidence="2" type="ORF">BSAL_65935</name>
</gene>
<organism evidence="2 3">
    <name type="scientific">Bodo saltans</name>
    <name type="common">Flagellated protozoan</name>
    <dbReference type="NCBI Taxonomy" id="75058"/>
    <lineage>
        <taxon>Eukaryota</taxon>
        <taxon>Discoba</taxon>
        <taxon>Euglenozoa</taxon>
        <taxon>Kinetoplastea</taxon>
        <taxon>Metakinetoplastina</taxon>
        <taxon>Eubodonida</taxon>
        <taxon>Bodonidae</taxon>
        <taxon>Bodo</taxon>
    </lineage>
</organism>
<dbReference type="InterPro" id="IPR035647">
    <property type="entry name" value="EFG_III/V"/>
</dbReference>
<dbReference type="InterPro" id="IPR000640">
    <property type="entry name" value="EFG_V-like"/>
</dbReference>
<dbReference type="EMBL" id="CYKH01000414">
    <property type="protein sequence ID" value="CUF81222.1"/>
    <property type="molecule type" value="Genomic_DNA"/>
</dbReference>
<dbReference type="InterPro" id="IPR005225">
    <property type="entry name" value="Small_GTP-bd"/>
</dbReference>
<dbReference type="PANTHER" id="PTHR42908">
    <property type="entry name" value="TRANSLATION ELONGATION FACTOR-RELATED"/>
    <property type="match status" value="1"/>
</dbReference>
<feature type="domain" description="Tr-type G" evidence="1">
    <location>
        <begin position="35"/>
        <end position="234"/>
    </location>
</feature>
<dbReference type="Gene3D" id="3.40.50.300">
    <property type="entry name" value="P-loop containing nucleotide triphosphate hydrolases"/>
    <property type="match status" value="1"/>
</dbReference>
<dbReference type="Proteomes" id="UP000051952">
    <property type="component" value="Unassembled WGS sequence"/>
</dbReference>
<dbReference type="InterPro" id="IPR009000">
    <property type="entry name" value="Transl_B-barrel_sf"/>
</dbReference>
<dbReference type="InterPro" id="IPR000795">
    <property type="entry name" value="T_Tr_GTP-bd_dom"/>
</dbReference>
<dbReference type="InterPro" id="IPR048876">
    <property type="entry name" value="BipA_C"/>
</dbReference>
<dbReference type="AlphaFoldDB" id="A0A0S4IP87"/>
<evidence type="ECO:0000259" key="1">
    <source>
        <dbReference type="PROSITE" id="PS51722"/>
    </source>
</evidence>
<dbReference type="OMA" id="MEVYKGQ"/>
<dbReference type="FunFam" id="3.40.50.300:FF:002672">
    <property type="entry name" value="Elongation factor, putative"/>
    <property type="match status" value="1"/>
</dbReference>